<keyword evidence="1" id="KW-0732">Signal</keyword>
<proteinExistence type="predicted"/>
<sequence>MQRRFTLSCVAIACLCQPMAAQAKTWFEVEVFVFERPAQSTSEQWNEQPAKALNSQAVDLISPMITTDITGVSLGLSGCNSNDWLNDNHDCNDPLTNKTQKSHPSVVPVSIAAPTEQVAYLGEPPVLLAESQAQFSDMIASIKKERGITPLIHMTWQQDMKTRRLATPVRIFGGKDFSDEYTFHGEPVINHEQDNISAGLTDFSSYGDLFTTRSQSQPVWELDGTINIYLDHYLYIEQRLNLRRESEKQVDLATNTNYGSPVDTVNSQPQAHKMVPFLQSIALNQNRRVRSSEVHYFDHPQLGVVMQIRKMAQPTTAKPIDLGLQTQPQAQGQPVTSTPL</sequence>
<evidence type="ECO:0000313" key="3">
    <source>
        <dbReference type="Proteomes" id="UP000811844"/>
    </source>
</evidence>
<dbReference type="InterPro" id="IPR021241">
    <property type="entry name" value="CsiV"/>
</dbReference>
<protein>
    <recommendedName>
        <fullName evidence="4">Peptidoglycan-binding protein CsiV</fullName>
    </recommendedName>
</protein>
<keyword evidence="3" id="KW-1185">Reference proteome</keyword>
<dbReference type="EMBL" id="JAAIKR010000002">
    <property type="protein sequence ID" value="MBR9727013.1"/>
    <property type="molecule type" value="Genomic_DNA"/>
</dbReference>
<comment type="caution">
    <text evidence="2">The sequence shown here is derived from an EMBL/GenBank/DDBJ whole genome shotgun (WGS) entry which is preliminary data.</text>
</comment>
<feature type="signal peptide" evidence="1">
    <location>
        <begin position="1"/>
        <end position="23"/>
    </location>
</feature>
<organism evidence="2 3">
    <name type="scientific">Shewanella intestini</name>
    <dbReference type="NCBI Taxonomy" id="2017544"/>
    <lineage>
        <taxon>Bacteria</taxon>
        <taxon>Pseudomonadati</taxon>
        <taxon>Pseudomonadota</taxon>
        <taxon>Gammaproteobacteria</taxon>
        <taxon>Alteromonadales</taxon>
        <taxon>Shewanellaceae</taxon>
        <taxon>Shewanella</taxon>
    </lineage>
</organism>
<feature type="chain" id="PRO_5047094342" description="Peptidoglycan-binding protein CsiV" evidence="1">
    <location>
        <begin position="24"/>
        <end position="340"/>
    </location>
</feature>
<name>A0ABS5HYZ3_9GAMM</name>
<gene>
    <name evidence="2" type="ORF">G3R48_03265</name>
</gene>
<evidence type="ECO:0008006" key="4">
    <source>
        <dbReference type="Google" id="ProtNLM"/>
    </source>
</evidence>
<dbReference type="Pfam" id="PF10972">
    <property type="entry name" value="CsiV"/>
    <property type="match status" value="1"/>
</dbReference>
<dbReference type="Proteomes" id="UP000811844">
    <property type="component" value="Unassembled WGS sequence"/>
</dbReference>
<evidence type="ECO:0000313" key="2">
    <source>
        <dbReference type="EMBL" id="MBR9727013.1"/>
    </source>
</evidence>
<evidence type="ECO:0000256" key="1">
    <source>
        <dbReference type="SAM" id="SignalP"/>
    </source>
</evidence>
<reference evidence="2 3" key="1">
    <citation type="submission" date="2020-02" db="EMBL/GenBank/DDBJ databases">
        <title>Shewanella WXL01 sp. nov., a marine bacterium isolated from green algae in Luhuitou Fringing Reef (Northern South China Sea).</title>
        <authorList>
            <person name="Wang X."/>
        </authorList>
    </citation>
    <scope>NUCLEOTIDE SEQUENCE [LARGE SCALE GENOMIC DNA]</scope>
    <source>
        <strain evidence="2 3">MCCC 1A01895</strain>
    </source>
</reference>
<accession>A0ABS5HYZ3</accession>